<dbReference type="Gene3D" id="2.60.120.590">
    <property type="entry name" value="Alpha-ketoglutarate-dependent dioxygenase AlkB-like"/>
    <property type="match status" value="1"/>
</dbReference>
<dbReference type="Pfam" id="PF10405">
    <property type="entry name" value="BHD_3"/>
    <property type="match status" value="1"/>
</dbReference>
<comment type="subcellular location">
    <subcellularLocation>
        <location evidence="3">Nucleus</location>
    </subcellularLocation>
</comment>
<feature type="region of interest" description="Disordered" evidence="10">
    <location>
        <begin position="820"/>
        <end position="843"/>
    </location>
</feature>
<dbReference type="InterPro" id="IPR038765">
    <property type="entry name" value="Papain-like_cys_pep_sf"/>
</dbReference>
<feature type="domain" description="Fe2OG dioxygenase" evidence="12">
    <location>
        <begin position="1706"/>
        <end position="1814"/>
    </location>
</feature>
<dbReference type="PROSITE" id="PS50249">
    <property type="entry name" value="MPN"/>
    <property type="match status" value="1"/>
</dbReference>
<proteinExistence type="inferred from homology"/>
<organism evidence="13 14">
    <name type="scientific">Necator americanus</name>
    <name type="common">Human hookworm</name>
    <dbReference type="NCBI Taxonomy" id="51031"/>
    <lineage>
        <taxon>Eukaryota</taxon>
        <taxon>Metazoa</taxon>
        <taxon>Ecdysozoa</taxon>
        <taxon>Nematoda</taxon>
        <taxon>Chromadorea</taxon>
        <taxon>Rhabditida</taxon>
        <taxon>Rhabditina</taxon>
        <taxon>Rhabditomorpha</taxon>
        <taxon>Strongyloidea</taxon>
        <taxon>Ancylostomatidae</taxon>
        <taxon>Bunostominae</taxon>
        <taxon>Necator</taxon>
    </lineage>
</organism>
<feature type="region of interest" description="Disordered" evidence="10">
    <location>
        <begin position="438"/>
        <end position="752"/>
    </location>
</feature>
<dbReference type="InterPro" id="IPR018325">
    <property type="entry name" value="Rad4/PNGase_transGLS-fold"/>
</dbReference>
<evidence type="ECO:0000256" key="8">
    <source>
        <dbReference type="ARBA" id="ARBA00023204"/>
    </source>
</evidence>
<reference evidence="13 14" key="1">
    <citation type="submission" date="2023-08" db="EMBL/GenBank/DDBJ databases">
        <title>A Necator americanus chromosomal reference genome.</title>
        <authorList>
            <person name="Ilik V."/>
            <person name="Petrzelkova K.J."/>
            <person name="Pardy F."/>
            <person name="Fuh T."/>
            <person name="Niatou-Singa F.S."/>
            <person name="Gouil Q."/>
            <person name="Baker L."/>
            <person name="Ritchie M.E."/>
            <person name="Jex A.R."/>
            <person name="Gazzola D."/>
            <person name="Li H."/>
            <person name="Toshio Fujiwara R."/>
            <person name="Zhan B."/>
            <person name="Aroian R.V."/>
            <person name="Pafco B."/>
            <person name="Schwarz E.M."/>
        </authorList>
    </citation>
    <scope>NUCLEOTIDE SEQUENCE [LARGE SCALE GENOMIC DNA]</scope>
    <source>
        <strain evidence="13 14">Aroian</strain>
        <tissue evidence="13">Whole animal</tissue>
    </source>
</reference>
<dbReference type="PROSITE" id="PS51471">
    <property type="entry name" value="FE2OG_OXY"/>
    <property type="match status" value="1"/>
</dbReference>
<dbReference type="Pfam" id="PF08969">
    <property type="entry name" value="USP8_dimer"/>
    <property type="match status" value="1"/>
</dbReference>
<dbReference type="InterPro" id="IPR018328">
    <property type="entry name" value="Rad4_beta-hairpin_dom3"/>
</dbReference>
<dbReference type="SMART" id="SM01030">
    <property type="entry name" value="BHD_1"/>
    <property type="match status" value="1"/>
</dbReference>
<evidence type="ECO:0000256" key="6">
    <source>
        <dbReference type="ARBA" id="ARBA00022763"/>
    </source>
</evidence>
<dbReference type="Pfam" id="PF10403">
    <property type="entry name" value="BHD_1"/>
    <property type="match status" value="1"/>
</dbReference>
<evidence type="ECO:0000256" key="9">
    <source>
        <dbReference type="ARBA" id="ARBA00023242"/>
    </source>
</evidence>
<feature type="compositionally biased region" description="Basic and acidic residues" evidence="10">
    <location>
        <begin position="1041"/>
        <end position="1050"/>
    </location>
</feature>
<dbReference type="InterPro" id="IPR018327">
    <property type="entry name" value="BHD_2"/>
</dbReference>
<keyword evidence="8" id="KW-0234">DNA repair</keyword>
<keyword evidence="14" id="KW-1185">Reference proteome</keyword>
<dbReference type="SMART" id="SM01032">
    <property type="entry name" value="BHD_3"/>
    <property type="match status" value="1"/>
</dbReference>
<comment type="caution">
    <text evidence="13">The sequence shown here is derived from an EMBL/GenBank/DDBJ whole genome shotgun (WGS) entry which is preliminary data.</text>
</comment>
<evidence type="ECO:0000256" key="3">
    <source>
        <dbReference type="ARBA" id="ARBA00004123"/>
    </source>
</evidence>
<dbReference type="SMART" id="SM01031">
    <property type="entry name" value="BHD_2"/>
    <property type="match status" value="1"/>
</dbReference>
<feature type="compositionally biased region" description="Basic and acidic residues" evidence="10">
    <location>
        <begin position="625"/>
        <end position="639"/>
    </location>
</feature>
<evidence type="ECO:0000259" key="11">
    <source>
        <dbReference type="PROSITE" id="PS50249"/>
    </source>
</evidence>
<dbReference type="InterPro" id="IPR004583">
    <property type="entry name" value="DNA_repair_Rad4"/>
</dbReference>
<feature type="domain" description="MPN" evidence="11">
    <location>
        <begin position="250"/>
        <end position="381"/>
    </location>
</feature>
<evidence type="ECO:0008006" key="15">
    <source>
        <dbReference type="Google" id="ProtNLM"/>
    </source>
</evidence>
<dbReference type="SUPFAM" id="SSF51197">
    <property type="entry name" value="Clavaminate synthase-like"/>
    <property type="match status" value="1"/>
</dbReference>
<evidence type="ECO:0000313" key="13">
    <source>
        <dbReference type="EMBL" id="KAK6747089.1"/>
    </source>
</evidence>
<feature type="compositionally biased region" description="Basic residues" evidence="10">
    <location>
        <begin position="595"/>
        <end position="607"/>
    </location>
</feature>
<evidence type="ECO:0000256" key="2">
    <source>
        <dbReference type="ARBA" id="ARBA00001954"/>
    </source>
</evidence>
<dbReference type="InterPro" id="IPR000555">
    <property type="entry name" value="JAMM/MPN+_dom"/>
</dbReference>
<sequence length="1825" mass="205389">MRDVLLMMLRAAVCDEIATGDPLHQYLETMDGCVAYNSYPDKITASERMANLLALGKAHKVNNAVPIVRYYRSMIEVHRTALSCLKNHDLQRALILLIRFCSFTIEELPKHAQYTHFNGEEKRMVLSLLKSAFDHAEKVKKQLRLQFEEEERKAPNATLHDTQEPRTDTASNNSKLPSTSQLESPSMLINDPGINAGNISYSFNDVSNIPSSKATTYPSPSAPTVDRSDKPSALVYRDHDSVSFIRNRTVRIAGDLIEKFLACARKNTVNNVETCGTLCGSIVGNDFVVSHLVLPKQTGASDGCQAEGEEDVFAYQNKYDLITLGWIHTHPTQTAFLSSVDLHTHFAYQMMLNEAIAIVCAPSHNQVGTFVLTSYGMSIVESCTETGFHLHSEAEKLFLEAGHVMSPRSDVVWSSCGSYYPVDFIDGLAMVATRRSSRITDNEKEKEKVASKRSTSVKKKNSRKSAVAKTSPSPCKVEKQRGTKQSGSLPVQNDTEATQKQKRAPHRSLSKGSTNSDLPIRKKPKGPQKQQVSSKEEEVDLQSDLVGKIAEAANDTAIKNSSSDLKPKEEESDQWEHFGNTSDEDAVAKSPVPPKKTKKQGKKKKASGMKPTSDEEGIVMRRSKRDIVRKDYASKKTNDDISPSSSSADDSNSGSVPDAAKSESESETDSEEKGSDSYDSDESFDFVPPKRKRDSQSGKKRGGAEQSGKRRNTNQSGSTGSRSSNEKSRNSSKTSTSLPRSYVNKPAKPWQRTSEGVIEGDVVVPPRALRKGEKKMLKFRIIAASLAIGRNYEMTLEEGSKIVEEMKAQSVAHQAAISSALDIQQDKANDNDSSSEDEWEDMEPVDLNESNAKGVEVTLKREEEKDWWAIYLRQEVNKCVRENWENAHKVNILCYIAHLQFLRKIMLEENLIPSLMLSIIPSGYRSLVGESLNVENIRRIAKWYHNTFKPSGGLVKYEVGTCGFDATARLSEMVSQQVFENDADRAALLFAIFVAMECTTRICLNTQPIPRKWDEDVINSIKNGKDAKLSHSQPKSRKQKCKEQSRKDSSGHSGYLGSVRDYWIEYWDKKQKRWICVDPLHGTVDEPNSIEDNLTKPVTYVFAIDNEGGVREITARYASEFLRPDFRRLRTDQKWIADTLKAKFIRANRERGELEDLHMRQELVNKPLPTTLSEYKNHPLYVLEKDLLKFEGIYPKPECQKPLGEVRGHKVYPRSTVYTLQSALNWIKMARSVKEGEKAYKVVKARSNPRIPAEQREQRYLDVFGFWQTEPFRPPKVENGRIPRNEFGNVYMYQPTMCPIGAVHLRLPGLPSIARRLGGLECVPAVVGWEFNSCSNFPIIEGACVLEKDAQLFIDEWKKLEATREERENKKREDRVLGNWRKLIRGILRLHYVKSKFGATKEKARTKKKKEKVEKLEENDSVIDKTIMAPRQTPVIFYFKPGLLKQLRSGIFDVFRSPLVAVSYIHRRGVQERCCSCRRSYCGNTNKSLIKVKLSCCASTKRSMMNGSQKPRLKTNSDSSQSSLSNDNNQDHYGVGSETKSSLFKKMFKKYKRRNPAPDLSKVVDPRSGENCDILRFQKFDIADVSTNELQQVGLKSLTEWSLVTLSGRPGLYIIPNALREDAVELWLQRTFKYAEPPNITNLTAHGTSPQSDVLKNAGKSLRWTTLGVHYNWDTKEYPLSGDPLPSELVQFADVVTRALRLGPMYADATIVNYYPPKSTLSPHVDRSERIGAPLVSLSLGQSAVYLTGGESLDDDVVPLWLHSGDVLVMHGAQRLVYHAVAAIHKTCAFEFDDPYLKEFANTSRVNITIRQVNPVENSNVDGNK</sequence>
<dbReference type="EMBL" id="JAVFWL010000004">
    <property type="protein sequence ID" value="KAK6747089.1"/>
    <property type="molecule type" value="Genomic_DNA"/>
</dbReference>
<feature type="compositionally biased region" description="Low complexity" evidence="10">
    <location>
        <begin position="640"/>
        <end position="655"/>
    </location>
</feature>
<dbReference type="Gene3D" id="3.90.260.10">
    <property type="entry name" value="Transglutaminase-like"/>
    <property type="match status" value="1"/>
</dbReference>
<dbReference type="CDD" id="cd08066">
    <property type="entry name" value="MPN_AMSH_like"/>
    <property type="match status" value="1"/>
</dbReference>
<dbReference type="SUPFAM" id="SSF54001">
    <property type="entry name" value="Cysteine proteinases"/>
    <property type="match status" value="1"/>
</dbReference>
<comment type="cofactor">
    <cofactor evidence="1">
        <name>Zn(2+)</name>
        <dbReference type="ChEBI" id="CHEBI:29105"/>
    </cofactor>
</comment>
<comment type="cofactor">
    <cofactor evidence="2">
        <name>Fe(2+)</name>
        <dbReference type="ChEBI" id="CHEBI:29033"/>
    </cofactor>
</comment>
<dbReference type="Pfam" id="PF10404">
    <property type="entry name" value="BHD_2"/>
    <property type="match status" value="1"/>
</dbReference>
<dbReference type="Pfam" id="PF03835">
    <property type="entry name" value="Rad4"/>
    <property type="match status" value="1"/>
</dbReference>
<dbReference type="Pfam" id="PF01398">
    <property type="entry name" value="JAB"/>
    <property type="match status" value="1"/>
</dbReference>
<dbReference type="Proteomes" id="UP001303046">
    <property type="component" value="Unassembled WGS sequence"/>
</dbReference>
<feature type="compositionally biased region" description="Low complexity" evidence="10">
    <location>
        <begin position="1516"/>
        <end position="1528"/>
    </location>
</feature>
<dbReference type="InterPro" id="IPR037151">
    <property type="entry name" value="AlkB-like_sf"/>
</dbReference>
<dbReference type="Gene3D" id="3.40.140.10">
    <property type="entry name" value="Cytidine Deaminase, domain 2"/>
    <property type="match status" value="1"/>
</dbReference>
<evidence type="ECO:0000256" key="1">
    <source>
        <dbReference type="ARBA" id="ARBA00001947"/>
    </source>
</evidence>
<feature type="region of interest" description="Disordered" evidence="10">
    <location>
        <begin position="1024"/>
        <end position="1052"/>
    </location>
</feature>
<dbReference type="Gene3D" id="3.30.70.2460">
    <property type="entry name" value="Rad4, beta-hairpin domain BHD3"/>
    <property type="match status" value="1"/>
</dbReference>
<dbReference type="InterPro" id="IPR005123">
    <property type="entry name" value="Oxoglu/Fe-dep_dioxygenase_dom"/>
</dbReference>
<feature type="compositionally biased region" description="Acidic residues" evidence="10">
    <location>
        <begin position="833"/>
        <end position="843"/>
    </location>
</feature>
<keyword evidence="9" id="KW-0539">Nucleus</keyword>
<dbReference type="SMART" id="SM00232">
    <property type="entry name" value="JAB_MPN"/>
    <property type="match status" value="1"/>
</dbReference>
<comment type="similarity">
    <text evidence="4">Belongs to the XPC family.</text>
</comment>
<protein>
    <recommendedName>
        <fullName evidence="15">Mov34/MPN/PAD-1 family protein</fullName>
    </recommendedName>
</protein>
<dbReference type="InterPro" id="IPR015063">
    <property type="entry name" value="USP8_dimer"/>
</dbReference>
<dbReference type="InterPro" id="IPR042488">
    <property type="entry name" value="Rad4_BHD3_sf"/>
</dbReference>
<feature type="compositionally biased region" description="Basic and acidic residues" evidence="10">
    <location>
        <begin position="438"/>
        <end position="450"/>
    </location>
</feature>
<feature type="compositionally biased region" description="Basic residues" evidence="10">
    <location>
        <begin position="689"/>
        <end position="701"/>
    </location>
</feature>
<dbReference type="InterPro" id="IPR027450">
    <property type="entry name" value="AlkB-like"/>
</dbReference>
<evidence type="ECO:0000313" key="14">
    <source>
        <dbReference type="Proteomes" id="UP001303046"/>
    </source>
</evidence>
<feature type="compositionally biased region" description="Basic residues" evidence="10">
    <location>
        <begin position="500"/>
        <end position="509"/>
    </location>
</feature>
<dbReference type="InterPro" id="IPR037518">
    <property type="entry name" value="MPN"/>
</dbReference>
<evidence type="ECO:0000256" key="4">
    <source>
        <dbReference type="ARBA" id="ARBA00009525"/>
    </source>
</evidence>
<feature type="region of interest" description="Disordered" evidence="10">
    <location>
        <begin position="1503"/>
        <end position="1538"/>
    </location>
</feature>
<dbReference type="PANTHER" id="PTHR12135:SF0">
    <property type="entry name" value="DNA REPAIR PROTEIN COMPLEMENTING XP-C CELLS"/>
    <property type="match status" value="1"/>
</dbReference>
<gene>
    <name evidence="13" type="primary">Necator_chrIV.g13662</name>
    <name evidence="13" type="ORF">RB195_000370</name>
</gene>
<dbReference type="InterPro" id="IPR018326">
    <property type="entry name" value="Rad4_beta-hairpin_dom1"/>
</dbReference>
<evidence type="ECO:0000256" key="10">
    <source>
        <dbReference type="SAM" id="MobiDB-lite"/>
    </source>
</evidence>
<evidence type="ECO:0000259" key="12">
    <source>
        <dbReference type="PROSITE" id="PS51471"/>
    </source>
</evidence>
<dbReference type="Gene3D" id="2.20.20.110">
    <property type="entry name" value="Rad4, beta-hairpin domain BHD1"/>
    <property type="match status" value="1"/>
</dbReference>
<keyword evidence="7" id="KW-0833">Ubl conjugation pathway</keyword>
<dbReference type="InterPro" id="IPR036985">
    <property type="entry name" value="Transglutaminase-like_sf"/>
</dbReference>
<feature type="compositionally biased region" description="Polar residues" evidence="10">
    <location>
        <begin position="483"/>
        <end position="498"/>
    </location>
</feature>
<dbReference type="SUPFAM" id="SSF102712">
    <property type="entry name" value="JAB1/MPN domain"/>
    <property type="match status" value="1"/>
</dbReference>
<name>A0ABR1D9B5_NECAM</name>
<dbReference type="Pfam" id="PF13532">
    <property type="entry name" value="2OG-FeII_Oxy_2"/>
    <property type="match status" value="1"/>
</dbReference>
<accession>A0ABR1D9B5</accession>
<dbReference type="Gene3D" id="1.20.58.80">
    <property type="entry name" value="Phosphotransferase system, lactose/cellobiose-type IIA subunit"/>
    <property type="match status" value="1"/>
</dbReference>
<evidence type="ECO:0000256" key="5">
    <source>
        <dbReference type="ARBA" id="ARBA00010981"/>
    </source>
</evidence>
<dbReference type="PANTHER" id="PTHR12135">
    <property type="entry name" value="DNA REPAIR PROTEIN XP-C / RAD4"/>
    <property type="match status" value="1"/>
</dbReference>
<feature type="compositionally biased region" description="Polar residues" evidence="10">
    <location>
        <begin position="168"/>
        <end position="184"/>
    </location>
</feature>
<keyword evidence="6" id="KW-0227">DNA damage</keyword>
<dbReference type="InterPro" id="IPR044098">
    <property type="entry name" value="STAMBP/STALP-like_MPN"/>
</dbReference>
<feature type="region of interest" description="Disordered" evidence="10">
    <location>
        <begin position="150"/>
        <end position="189"/>
    </location>
</feature>
<evidence type="ECO:0000256" key="7">
    <source>
        <dbReference type="ARBA" id="ARBA00022786"/>
    </source>
</evidence>
<comment type="similarity">
    <text evidence="5">Belongs to the peptidase M67C family.</text>
</comment>